<comment type="caution">
    <text evidence="2">The sequence shown here is derived from an EMBL/GenBank/DDBJ whole genome shotgun (WGS) entry which is preliminary data.</text>
</comment>
<dbReference type="InterPro" id="IPR043153">
    <property type="entry name" value="DENN_C"/>
</dbReference>
<gene>
    <name evidence="2" type="ORF">TrRE_jg7242</name>
</gene>
<evidence type="ECO:0000313" key="2">
    <source>
        <dbReference type="EMBL" id="GMH59705.1"/>
    </source>
</evidence>
<organism evidence="2 3">
    <name type="scientific">Triparma retinervis</name>
    <dbReference type="NCBI Taxonomy" id="2557542"/>
    <lineage>
        <taxon>Eukaryota</taxon>
        <taxon>Sar</taxon>
        <taxon>Stramenopiles</taxon>
        <taxon>Ochrophyta</taxon>
        <taxon>Bolidophyceae</taxon>
        <taxon>Parmales</taxon>
        <taxon>Triparmaceae</taxon>
        <taxon>Triparma</taxon>
    </lineage>
</organism>
<feature type="region of interest" description="Disordered" evidence="1">
    <location>
        <begin position="1"/>
        <end position="20"/>
    </location>
</feature>
<proteinExistence type="predicted"/>
<dbReference type="AlphaFoldDB" id="A0A9W7DZF7"/>
<protein>
    <submittedName>
        <fullName evidence="2">Uncharacterized protein</fullName>
    </submittedName>
</protein>
<name>A0A9W7DZF7_9STRA</name>
<dbReference type="Gene3D" id="3.40.50.11500">
    <property type="match status" value="1"/>
</dbReference>
<sequence length="672" mass="74147">MRGRYDEEAADEGQGDTKPNYDNKMIAGVVGGIMKERATEALHIVTDKVKSASSAAVAAATKATTNVRGSSRPMQSQIRNFQLPEGGPPYGMNFHYSPIYSISFVSRSTCAVTVGSIVIRVGDEMDGFLLGMPPQDVARAIASAPAGAVITLFSPPLLPPLPTYVLLFDREHSKAFADFVGQEAALMLFFLTKGYESTFENDTEPPPVEEEIVKLGADYLAILNLTSPSPSPPPKYAPLEIPKTFFETPHLLCNVSQYGRIYHACTEGNVEIVWREIGWGDNKLDVLVKSLAFAQSLQREVLVRSIKDSCEVEIRSSWTDFLLSPRDCHRVLKVSALPSLEVEAAPPSPIVVGFLYSPLDGGWSGRAFVASSTLPNHLPDYALPAINVQTDSGEFRYHLPLGSSVAIGFTKWSKSTDDGTIVVISVVNGDANTLSVYEDWETMVPLIISDTPAPEGETAPPLPNPLPPLPADPMSSLITTFERVPIRVLSSLFVATLHERPTFVFSHAHDRNFLFHVFSTIEILLRPLIYRHTRLSWCRSDIVAAMRDSPLPFMLGTDDRSILDCQETVVIDLSGSCGVRGRSFSSDDSISFNLSRRNWSELNNTFHTKEERKSAINQAKVFRMTANDFVKLQIGNREARRWRTNEGWGVDDDSLGDVKNTQSWICHYSGDP</sequence>
<keyword evidence="3" id="KW-1185">Reference proteome</keyword>
<evidence type="ECO:0000256" key="1">
    <source>
        <dbReference type="SAM" id="MobiDB-lite"/>
    </source>
</evidence>
<accession>A0A9W7DZF7</accession>
<evidence type="ECO:0000313" key="3">
    <source>
        <dbReference type="Proteomes" id="UP001165082"/>
    </source>
</evidence>
<dbReference type="OrthoDB" id="10326855at2759"/>
<dbReference type="Proteomes" id="UP001165082">
    <property type="component" value="Unassembled WGS sequence"/>
</dbReference>
<reference evidence="2" key="1">
    <citation type="submission" date="2022-07" db="EMBL/GenBank/DDBJ databases">
        <title>Genome analysis of Parmales, a sister group of diatoms, reveals the evolutionary specialization of diatoms from phago-mixotrophs to photoautotrophs.</title>
        <authorList>
            <person name="Ban H."/>
            <person name="Sato S."/>
            <person name="Yoshikawa S."/>
            <person name="Kazumasa Y."/>
            <person name="Nakamura Y."/>
            <person name="Ichinomiya M."/>
            <person name="Saitoh K."/>
            <person name="Sato N."/>
            <person name="Blanc-Mathieu R."/>
            <person name="Endo H."/>
            <person name="Kuwata A."/>
            <person name="Ogata H."/>
        </authorList>
    </citation>
    <scope>NUCLEOTIDE SEQUENCE</scope>
</reference>
<dbReference type="EMBL" id="BRXZ01002317">
    <property type="protein sequence ID" value="GMH59705.1"/>
    <property type="molecule type" value="Genomic_DNA"/>
</dbReference>